<comment type="caution">
    <text evidence="2">The sequence shown here is derived from an EMBL/GenBank/DDBJ whole genome shotgun (WGS) entry which is preliminary data.</text>
</comment>
<evidence type="ECO:0000313" key="3">
    <source>
        <dbReference type="Proteomes" id="UP000318437"/>
    </source>
</evidence>
<proteinExistence type="predicted"/>
<feature type="domain" description="Amine oxidase" evidence="1">
    <location>
        <begin position="10"/>
        <end position="408"/>
    </location>
</feature>
<dbReference type="OrthoDB" id="20837at2"/>
<dbReference type="InterPro" id="IPR036188">
    <property type="entry name" value="FAD/NAD-bd_sf"/>
</dbReference>
<dbReference type="GO" id="GO:0016491">
    <property type="term" value="F:oxidoreductase activity"/>
    <property type="evidence" value="ECO:0007669"/>
    <property type="project" value="InterPro"/>
</dbReference>
<keyword evidence="3" id="KW-1185">Reference proteome</keyword>
<dbReference type="PANTHER" id="PTHR42923:SF17">
    <property type="entry name" value="AMINE OXIDASE DOMAIN-CONTAINING PROTEIN"/>
    <property type="match status" value="1"/>
</dbReference>
<dbReference type="PANTHER" id="PTHR42923">
    <property type="entry name" value="PROTOPORPHYRINOGEN OXIDASE"/>
    <property type="match status" value="1"/>
</dbReference>
<gene>
    <name evidence="2" type="ORF">Pla144_22530</name>
</gene>
<dbReference type="Proteomes" id="UP000318437">
    <property type="component" value="Unassembled WGS sequence"/>
</dbReference>
<dbReference type="AlphaFoldDB" id="A0A5C6CXV9"/>
<evidence type="ECO:0000313" key="2">
    <source>
        <dbReference type="EMBL" id="TWU27479.1"/>
    </source>
</evidence>
<dbReference type="InterPro" id="IPR002937">
    <property type="entry name" value="Amino_oxidase"/>
</dbReference>
<protein>
    <submittedName>
        <fullName evidence="2">Protoporphyrinogen oxidase</fullName>
    </submittedName>
</protein>
<dbReference type="EMBL" id="SJPS01000003">
    <property type="protein sequence ID" value="TWU27479.1"/>
    <property type="molecule type" value="Genomic_DNA"/>
</dbReference>
<dbReference type="RefSeq" id="WP_146450680.1">
    <property type="nucleotide sequence ID" value="NZ_SJPS01000003.1"/>
</dbReference>
<dbReference type="SUPFAM" id="SSF51905">
    <property type="entry name" value="FAD/NAD(P)-binding domain"/>
    <property type="match status" value="1"/>
</dbReference>
<dbReference type="Gene3D" id="3.50.50.60">
    <property type="entry name" value="FAD/NAD(P)-binding domain"/>
    <property type="match status" value="1"/>
</dbReference>
<name>A0A5C6CXV9_9BACT</name>
<dbReference type="InterPro" id="IPR050464">
    <property type="entry name" value="Zeta_carotene_desat/Oxidored"/>
</dbReference>
<organism evidence="2 3">
    <name type="scientific">Bythopirellula polymerisocia</name>
    <dbReference type="NCBI Taxonomy" id="2528003"/>
    <lineage>
        <taxon>Bacteria</taxon>
        <taxon>Pseudomonadati</taxon>
        <taxon>Planctomycetota</taxon>
        <taxon>Planctomycetia</taxon>
        <taxon>Pirellulales</taxon>
        <taxon>Lacipirellulaceae</taxon>
        <taxon>Bythopirellula</taxon>
    </lineage>
</organism>
<sequence length="433" mass="49110">MRIAVIGAGVSGLLAARLLSTRHEVQLLEASDFLGGHANTVYVSIDRRTFAVDTGFMVFNERTYPNFLRLLDLLGIFSQPSDMSFSVTCERTGWEYQGSSLSGMFAQTRNICRPAFLRMIVDILRFNRDAKEFLAKADFSITLDQFLRDAQYSEAFCEKYLLPMTAAIWSSPTESIRDFPAHFLLRFMQNHGLLQIRDRPRWQTIPGGSRRYIRALATGLEDRIRLGCSVRAVTRGLDQIVVETDTNKKQVFDAVVMATHADTTLNLLADADDRERIILSAILYQQNSAVLHTDVSWLPSRKTAWASWNYRISDSETQRTCVTYDLTRLQRIDSPQRILLTLNPHRRIPKSKFLREFAYSHPIFNAEGIAAQYRLPEISGTKRTYFCGAYWGNGFHEDGVVSALAVADQFGIGLEACTAACTKDLLRTFEPVR</sequence>
<reference evidence="2 3" key="1">
    <citation type="submission" date="2019-02" db="EMBL/GenBank/DDBJ databases">
        <title>Deep-cultivation of Planctomycetes and their phenomic and genomic characterization uncovers novel biology.</title>
        <authorList>
            <person name="Wiegand S."/>
            <person name="Jogler M."/>
            <person name="Boedeker C."/>
            <person name="Pinto D."/>
            <person name="Vollmers J."/>
            <person name="Rivas-Marin E."/>
            <person name="Kohn T."/>
            <person name="Peeters S.H."/>
            <person name="Heuer A."/>
            <person name="Rast P."/>
            <person name="Oberbeckmann S."/>
            <person name="Bunk B."/>
            <person name="Jeske O."/>
            <person name="Meyerdierks A."/>
            <person name="Storesund J.E."/>
            <person name="Kallscheuer N."/>
            <person name="Luecker S."/>
            <person name="Lage O.M."/>
            <person name="Pohl T."/>
            <person name="Merkel B.J."/>
            <person name="Hornburger P."/>
            <person name="Mueller R.-W."/>
            <person name="Bruemmer F."/>
            <person name="Labrenz M."/>
            <person name="Spormann A.M."/>
            <person name="Op Den Camp H."/>
            <person name="Overmann J."/>
            <person name="Amann R."/>
            <person name="Jetten M.S.M."/>
            <person name="Mascher T."/>
            <person name="Medema M.H."/>
            <person name="Devos D.P."/>
            <person name="Kaster A.-K."/>
            <person name="Ovreas L."/>
            <person name="Rohde M."/>
            <person name="Galperin M.Y."/>
            <person name="Jogler C."/>
        </authorList>
    </citation>
    <scope>NUCLEOTIDE SEQUENCE [LARGE SCALE GENOMIC DNA]</scope>
    <source>
        <strain evidence="2 3">Pla144</strain>
    </source>
</reference>
<evidence type="ECO:0000259" key="1">
    <source>
        <dbReference type="Pfam" id="PF01593"/>
    </source>
</evidence>
<dbReference type="Pfam" id="PF01593">
    <property type="entry name" value="Amino_oxidase"/>
    <property type="match status" value="1"/>
</dbReference>
<accession>A0A5C6CXV9</accession>